<dbReference type="InterPro" id="IPR011495">
    <property type="entry name" value="Sig_transdc_His_kin_sub2_dim/P"/>
</dbReference>
<keyword evidence="4" id="KW-0597">Phosphoprotein</keyword>
<comment type="caution">
    <text evidence="15">The sequence shown here is derived from an EMBL/GenBank/DDBJ whole genome shotgun (WGS) entry which is preliminary data.</text>
</comment>
<feature type="transmembrane region" description="Helical" evidence="13">
    <location>
        <begin position="24"/>
        <end position="44"/>
    </location>
</feature>
<dbReference type="InterPro" id="IPR003594">
    <property type="entry name" value="HATPase_dom"/>
</dbReference>
<dbReference type="EC" id="2.7.13.3" evidence="3"/>
<dbReference type="RefSeq" id="WP_353983633.1">
    <property type="nucleotide sequence ID" value="NZ_JBEWLY010000013.1"/>
</dbReference>
<evidence type="ECO:0000256" key="4">
    <source>
        <dbReference type="ARBA" id="ARBA00022553"/>
    </source>
</evidence>
<dbReference type="Gene3D" id="3.30.565.10">
    <property type="entry name" value="Histidine kinase-like ATPase, C-terminal domain"/>
    <property type="match status" value="1"/>
</dbReference>
<dbReference type="Pfam" id="PF07568">
    <property type="entry name" value="HisKA_2"/>
    <property type="match status" value="1"/>
</dbReference>
<dbReference type="Gene3D" id="1.20.120.620">
    <property type="entry name" value="Backbone structure of the membrane domain of e. Coli histidine kinase receptor kdpd"/>
    <property type="match status" value="1"/>
</dbReference>
<dbReference type="PANTHER" id="PTHR41523:SF8">
    <property type="entry name" value="ETHYLENE RESPONSE SENSOR PROTEIN"/>
    <property type="match status" value="1"/>
</dbReference>
<dbReference type="GO" id="GO:0016301">
    <property type="term" value="F:kinase activity"/>
    <property type="evidence" value="ECO:0007669"/>
    <property type="project" value="UniProtKB-KW"/>
</dbReference>
<dbReference type="Pfam" id="PF02518">
    <property type="entry name" value="HATPase_c"/>
    <property type="match status" value="1"/>
</dbReference>
<keyword evidence="5" id="KW-0808">Transferase</keyword>
<keyword evidence="10 13" id="KW-1133">Transmembrane helix</keyword>
<evidence type="ECO:0000256" key="10">
    <source>
        <dbReference type="ARBA" id="ARBA00022989"/>
    </source>
</evidence>
<dbReference type="SUPFAM" id="SSF55874">
    <property type="entry name" value="ATPase domain of HSP90 chaperone/DNA topoisomerase II/histidine kinase"/>
    <property type="match status" value="1"/>
</dbReference>
<sequence length="354" mass="39104">MTSFELSKPTDRIEQLPVLQQRPVVRYVITIVLSVTALAGRIALAPVLPPGYPFVAFLPVVMIATFFFGRATGLFAAILCGLFAWYFFIEPADAVAFDHRALTALAFYVLVVALNIALIHWLQATNARVREARERGRTLAQESARLAERSELLFQELQHRVGNNLQMVAAVLSLQLRSLDEPKARRAISDAVARVQVIGSIQRRLYRNNGELVPLDDFIREVSEQLMRSNGRPGITYSVTTTSDLVLAPEGAVPMALILAEALANATEHGFVGGETGEVRVVLERRNEDVILEVHDNGAGLPDAFDFNQADSLGLRISRVLSRQLNAEYALENAAPGSRMRLIIPKRRLTPNPC</sequence>
<keyword evidence="11" id="KW-0902">Two-component regulatory system</keyword>
<evidence type="ECO:0000256" key="7">
    <source>
        <dbReference type="ARBA" id="ARBA00022741"/>
    </source>
</evidence>
<evidence type="ECO:0000256" key="8">
    <source>
        <dbReference type="ARBA" id="ARBA00022777"/>
    </source>
</evidence>
<dbReference type="InterPro" id="IPR005467">
    <property type="entry name" value="His_kinase_dom"/>
</dbReference>
<comment type="catalytic activity">
    <reaction evidence="1">
        <text>ATP + protein L-histidine = ADP + protein N-phospho-L-histidine.</text>
        <dbReference type="EC" id="2.7.13.3"/>
    </reaction>
</comment>
<evidence type="ECO:0000259" key="14">
    <source>
        <dbReference type="PROSITE" id="PS50109"/>
    </source>
</evidence>
<evidence type="ECO:0000313" key="15">
    <source>
        <dbReference type="EMBL" id="MET1755155.1"/>
    </source>
</evidence>
<dbReference type="Proteomes" id="UP001548713">
    <property type="component" value="Unassembled WGS sequence"/>
</dbReference>
<dbReference type="InterPro" id="IPR025201">
    <property type="entry name" value="KdpD_TM"/>
</dbReference>
<reference evidence="15 16" key="1">
    <citation type="submission" date="2024-07" db="EMBL/GenBank/DDBJ databases">
        <title>Novosphingobium kalidii RD2P27.</title>
        <authorList>
            <person name="Sun J.-Q."/>
        </authorList>
    </citation>
    <scope>NUCLEOTIDE SEQUENCE [LARGE SCALE GENOMIC DNA]</scope>
    <source>
        <strain evidence="15 16">RD2P27</strain>
    </source>
</reference>
<dbReference type="PROSITE" id="PS50109">
    <property type="entry name" value="HIS_KIN"/>
    <property type="match status" value="1"/>
</dbReference>
<keyword evidence="16" id="KW-1185">Reference proteome</keyword>
<dbReference type="SMART" id="SM00387">
    <property type="entry name" value="HATPase_c"/>
    <property type="match status" value="1"/>
</dbReference>
<dbReference type="InterPro" id="IPR038318">
    <property type="entry name" value="KdpD_sf"/>
</dbReference>
<dbReference type="InterPro" id="IPR036890">
    <property type="entry name" value="HATPase_C_sf"/>
</dbReference>
<evidence type="ECO:0000256" key="12">
    <source>
        <dbReference type="ARBA" id="ARBA00023136"/>
    </source>
</evidence>
<name>A0ABV2CZX6_9SPHN</name>
<evidence type="ECO:0000256" key="6">
    <source>
        <dbReference type="ARBA" id="ARBA00022692"/>
    </source>
</evidence>
<evidence type="ECO:0000256" key="1">
    <source>
        <dbReference type="ARBA" id="ARBA00000085"/>
    </source>
</evidence>
<evidence type="ECO:0000256" key="13">
    <source>
        <dbReference type="SAM" id="Phobius"/>
    </source>
</evidence>
<evidence type="ECO:0000256" key="2">
    <source>
        <dbReference type="ARBA" id="ARBA00004141"/>
    </source>
</evidence>
<feature type="domain" description="Histidine kinase" evidence="14">
    <location>
        <begin position="156"/>
        <end position="348"/>
    </location>
</feature>
<keyword evidence="9" id="KW-0067">ATP-binding</keyword>
<evidence type="ECO:0000256" key="5">
    <source>
        <dbReference type="ARBA" id="ARBA00022679"/>
    </source>
</evidence>
<evidence type="ECO:0000256" key="3">
    <source>
        <dbReference type="ARBA" id="ARBA00012438"/>
    </source>
</evidence>
<keyword evidence="12 13" id="KW-0472">Membrane</keyword>
<dbReference type="EMBL" id="JBEWLY010000013">
    <property type="protein sequence ID" value="MET1755155.1"/>
    <property type="molecule type" value="Genomic_DNA"/>
</dbReference>
<keyword evidence="6 13" id="KW-0812">Transmembrane</keyword>
<dbReference type="PANTHER" id="PTHR41523">
    <property type="entry name" value="TWO-COMPONENT SYSTEM SENSOR PROTEIN"/>
    <property type="match status" value="1"/>
</dbReference>
<comment type="subcellular location">
    <subcellularLocation>
        <location evidence="2">Membrane</location>
        <topology evidence="2">Multi-pass membrane protein</topology>
    </subcellularLocation>
</comment>
<organism evidence="15 16">
    <name type="scientific">Novosphingobium kalidii</name>
    <dbReference type="NCBI Taxonomy" id="3230299"/>
    <lineage>
        <taxon>Bacteria</taxon>
        <taxon>Pseudomonadati</taxon>
        <taxon>Pseudomonadota</taxon>
        <taxon>Alphaproteobacteria</taxon>
        <taxon>Sphingomonadales</taxon>
        <taxon>Sphingomonadaceae</taxon>
        <taxon>Novosphingobium</taxon>
    </lineage>
</organism>
<accession>A0ABV2CZX6</accession>
<keyword evidence="7" id="KW-0547">Nucleotide-binding</keyword>
<evidence type="ECO:0000256" key="9">
    <source>
        <dbReference type="ARBA" id="ARBA00022840"/>
    </source>
</evidence>
<feature type="transmembrane region" description="Helical" evidence="13">
    <location>
        <begin position="101"/>
        <end position="122"/>
    </location>
</feature>
<evidence type="ECO:0000256" key="11">
    <source>
        <dbReference type="ARBA" id="ARBA00023012"/>
    </source>
</evidence>
<protein>
    <recommendedName>
        <fullName evidence="3">histidine kinase</fullName>
        <ecNumber evidence="3">2.7.13.3</ecNumber>
    </recommendedName>
</protein>
<gene>
    <name evidence="15" type="ORF">ABVV53_06770</name>
</gene>
<feature type="transmembrane region" description="Helical" evidence="13">
    <location>
        <begin position="56"/>
        <end position="89"/>
    </location>
</feature>
<keyword evidence="8 15" id="KW-0418">Kinase</keyword>
<dbReference type="Pfam" id="PF13493">
    <property type="entry name" value="DUF4118"/>
    <property type="match status" value="1"/>
</dbReference>
<evidence type="ECO:0000313" key="16">
    <source>
        <dbReference type="Proteomes" id="UP001548713"/>
    </source>
</evidence>
<proteinExistence type="predicted"/>